<gene>
    <name evidence="2" type="ORF">TRM7615_04885</name>
</gene>
<dbReference type="AlphaFoldDB" id="A0A2R8CFW3"/>
<reference evidence="3" key="1">
    <citation type="submission" date="2018-03" db="EMBL/GenBank/DDBJ databases">
        <authorList>
            <person name="Rodrigo-Torres L."/>
            <person name="Arahal R. D."/>
            <person name="Lucena T."/>
        </authorList>
    </citation>
    <scope>NUCLEOTIDE SEQUENCE [LARGE SCALE GENOMIC DNA]</scope>
    <source>
        <strain evidence="3">CECT 7615</strain>
    </source>
</reference>
<dbReference type="EMBL" id="ONZG01000020">
    <property type="protein sequence ID" value="SPJ31342.1"/>
    <property type="molecule type" value="Genomic_DNA"/>
</dbReference>
<feature type="coiled-coil region" evidence="1">
    <location>
        <begin position="18"/>
        <end position="45"/>
    </location>
</feature>
<organism evidence="2 3">
    <name type="scientific">Falsiruegeria mediterranea M17</name>
    <dbReference type="NCBI Taxonomy" id="1200281"/>
    <lineage>
        <taxon>Bacteria</taxon>
        <taxon>Pseudomonadati</taxon>
        <taxon>Pseudomonadota</taxon>
        <taxon>Alphaproteobacteria</taxon>
        <taxon>Rhodobacterales</taxon>
        <taxon>Roseobacteraceae</taxon>
        <taxon>Falsiruegeria</taxon>
    </lineage>
</organism>
<dbReference type="Proteomes" id="UP000244898">
    <property type="component" value="Unassembled WGS sequence"/>
</dbReference>
<protein>
    <submittedName>
        <fullName evidence="2">Uncharacterized protein</fullName>
    </submittedName>
</protein>
<evidence type="ECO:0000256" key="1">
    <source>
        <dbReference type="SAM" id="Coils"/>
    </source>
</evidence>
<evidence type="ECO:0000313" key="3">
    <source>
        <dbReference type="Proteomes" id="UP000244898"/>
    </source>
</evidence>
<keyword evidence="1" id="KW-0175">Coiled coil</keyword>
<sequence length="174" mass="20391">MTGISGQNAGFAQLPEAVRVLQRQLERLYLSRSELERELQELRATQPLMLTRPPRPSLLVRILMRISKRLRQRHCLDIIRQSELFDAVWYLKTYEDVRTAGMDPALHYLLNGASDLRNPGPYFDTEHYLTLYPDIRDNKMNPLFHYMIAGFNEKRSIRPNMPVIPDPAQDKRNV</sequence>
<name>A0A2R8CFW3_9RHOB</name>
<evidence type="ECO:0000313" key="2">
    <source>
        <dbReference type="EMBL" id="SPJ31342.1"/>
    </source>
</evidence>
<accession>A0A2R8CFW3</accession>
<proteinExistence type="predicted"/>
<keyword evidence="3" id="KW-1185">Reference proteome</keyword>